<dbReference type="AlphaFoldDB" id="A0A8S4QYZ5"/>
<protein>
    <submittedName>
        <fullName evidence="1">Jg14137 protein</fullName>
    </submittedName>
</protein>
<accession>A0A8S4QYZ5</accession>
<comment type="caution">
    <text evidence="1">The sequence shown here is derived from an EMBL/GenBank/DDBJ whole genome shotgun (WGS) entry which is preliminary data.</text>
</comment>
<sequence length="37" mass="4326">LPQAVAQQAPAQAPRGENIIRNWEERNFVKWVKIYTC</sequence>
<keyword evidence="2" id="KW-1185">Reference proteome</keyword>
<evidence type="ECO:0000313" key="2">
    <source>
        <dbReference type="Proteomes" id="UP000838756"/>
    </source>
</evidence>
<feature type="non-terminal residue" evidence="1">
    <location>
        <position position="1"/>
    </location>
</feature>
<organism evidence="1 2">
    <name type="scientific">Pararge aegeria aegeria</name>
    <dbReference type="NCBI Taxonomy" id="348720"/>
    <lineage>
        <taxon>Eukaryota</taxon>
        <taxon>Metazoa</taxon>
        <taxon>Ecdysozoa</taxon>
        <taxon>Arthropoda</taxon>
        <taxon>Hexapoda</taxon>
        <taxon>Insecta</taxon>
        <taxon>Pterygota</taxon>
        <taxon>Neoptera</taxon>
        <taxon>Endopterygota</taxon>
        <taxon>Lepidoptera</taxon>
        <taxon>Glossata</taxon>
        <taxon>Ditrysia</taxon>
        <taxon>Papilionoidea</taxon>
        <taxon>Nymphalidae</taxon>
        <taxon>Satyrinae</taxon>
        <taxon>Satyrini</taxon>
        <taxon>Parargina</taxon>
        <taxon>Pararge</taxon>
    </lineage>
</organism>
<reference evidence="1" key="1">
    <citation type="submission" date="2022-03" db="EMBL/GenBank/DDBJ databases">
        <authorList>
            <person name="Lindestad O."/>
        </authorList>
    </citation>
    <scope>NUCLEOTIDE SEQUENCE</scope>
</reference>
<dbReference type="EMBL" id="CAKXAJ010021356">
    <property type="protein sequence ID" value="CAH2226455.1"/>
    <property type="molecule type" value="Genomic_DNA"/>
</dbReference>
<name>A0A8S4QYZ5_9NEOP</name>
<evidence type="ECO:0000313" key="1">
    <source>
        <dbReference type="EMBL" id="CAH2226455.1"/>
    </source>
</evidence>
<proteinExistence type="predicted"/>
<dbReference type="Proteomes" id="UP000838756">
    <property type="component" value="Unassembled WGS sequence"/>
</dbReference>
<gene>
    <name evidence="1" type="primary">jg14137</name>
    <name evidence="1" type="ORF">PAEG_LOCUS7160</name>
</gene>